<feature type="region of interest" description="Disordered" evidence="1">
    <location>
        <begin position="204"/>
        <end position="236"/>
    </location>
</feature>
<evidence type="ECO:0000256" key="1">
    <source>
        <dbReference type="SAM" id="MobiDB-lite"/>
    </source>
</evidence>
<proteinExistence type="predicted"/>
<dbReference type="Proteomes" id="UP000726737">
    <property type="component" value="Unassembled WGS sequence"/>
</dbReference>
<dbReference type="AlphaFoldDB" id="A0A9P6PM50"/>
<dbReference type="EMBL" id="JAAAJA010000762">
    <property type="protein sequence ID" value="KAG0249817.1"/>
    <property type="molecule type" value="Genomic_DNA"/>
</dbReference>
<sequence length="363" mass="39471">MGVTYTIYIARRDRRRRRAATAGLDPEMGERRANTTYRPDDGDEGKYIVYATCPPQYRCYMLDQQLDPETAVVYPEQAHYGTQQGLIQHLDIVGEQEWAFNSNNDQTQSLEQDSVEPILTTTTTITTTTMRTALSPRVSVSEPMDTSLPLTSMTERPAVSPDQNFSAESLSTETSSPSAPAHAFLNGRHFSILRMGLSNYNRRRNGGLSSISSSRQTSRASSRSPTPTVSRSTSFSRAQSMIVSVPVLSVSATTTPTTTTTTTTTSTTSTPTSTPTITTISTTGLSAIPNTNNLREAIANRGDTLDSSSSSVMTERSEDSRSGLMLPHSLYRLRSTGPPPYVPSSSDEAPPLPPSYNVAVETI</sequence>
<feature type="compositionally biased region" description="Polar residues" evidence="1">
    <location>
        <begin position="161"/>
        <end position="178"/>
    </location>
</feature>
<feature type="region of interest" description="Disordered" evidence="1">
    <location>
        <begin position="138"/>
        <end position="182"/>
    </location>
</feature>
<evidence type="ECO:0000313" key="2">
    <source>
        <dbReference type="EMBL" id="KAG0249817.1"/>
    </source>
</evidence>
<reference evidence="2" key="1">
    <citation type="journal article" date="2020" name="Fungal Divers.">
        <title>Resolving the Mortierellaceae phylogeny through synthesis of multi-gene phylogenetics and phylogenomics.</title>
        <authorList>
            <person name="Vandepol N."/>
            <person name="Liber J."/>
            <person name="Desiro A."/>
            <person name="Na H."/>
            <person name="Kennedy M."/>
            <person name="Barry K."/>
            <person name="Grigoriev I.V."/>
            <person name="Miller A.N."/>
            <person name="O'Donnell K."/>
            <person name="Stajich J.E."/>
            <person name="Bonito G."/>
        </authorList>
    </citation>
    <scope>NUCLEOTIDE SEQUENCE</scope>
    <source>
        <strain evidence="2">KOD948</strain>
    </source>
</reference>
<evidence type="ECO:0000313" key="3">
    <source>
        <dbReference type="Proteomes" id="UP000726737"/>
    </source>
</evidence>
<feature type="compositionally biased region" description="Basic and acidic residues" evidence="1">
    <location>
        <begin position="28"/>
        <end position="40"/>
    </location>
</feature>
<keyword evidence="3" id="KW-1185">Reference proteome</keyword>
<dbReference type="OrthoDB" id="2432830at2759"/>
<protein>
    <submittedName>
        <fullName evidence="2">Uncharacterized protein</fullName>
    </submittedName>
</protein>
<comment type="caution">
    <text evidence="2">The sequence shown here is derived from an EMBL/GenBank/DDBJ whole genome shotgun (WGS) entry which is preliminary data.</text>
</comment>
<feature type="compositionally biased region" description="Low complexity" evidence="1">
    <location>
        <begin position="206"/>
        <end position="236"/>
    </location>
</feature>
<feature type="region of interest" description="Disordered" evidence="1">
    <location>
        <begin position="253"/>
        <end position="278"/>
    </location>
</feature>
<name>A0A9P6PM50_9FUNG</name>
<organism evidence="2 3">
    <name type="scientific">Mortierella polycephala</name>
    <dbReference type="NCBI Taxonomy" id="41804"/>
    <lineage>
        <taxon>Eukaryota</taxon>
        <taxon>Fungi</taxon>
        <taxon>Fungi incertae sedis</taxon>
        <taxon>Mucoromycota</taxon>
        <taxon>Mortierellomycotina</taxon>
        <taxon>Mortierellomycetes</taxon>
        <taxon>Mortierellales</taxon>
        <taxon>Mortierellaceae</taxon>
        <taxon>Mortierella</taxon>
    </lineage>
</organism>
<gene>
    <name evidence="2" type="ORF">BG011_008917</name>
</gene>
<feature type="region of interest" description="Disordered" evidence="1">
    <location>
        <begin position="301"/>
        <end position="363"/>
    </location>
</feature>
<feature type="region of interest" description="Disordered" evidence="1">
    <location>
        <begin position="16"/>
        <end position="40"/>
    </location>
</feature>
<accession>A0A9P6PM50</accession>